<gene>
    <name evidence="1" type="ORF">FA15DRAFT_661049</name>
</gene>
<organism evidence="1 2">
    <name type="scientific">Coprinopsis marcescibilis</name>
    <name type="common">Agaric fungus</name>
    <name type="synonym">Psathyrella marcescibilis</name>
    <dbReference type="NCBI Taxonomy" id="230819"/>
    <lineage>
        <taxon>Eukaryota</taxon>
        <taxon>Fungi</taxon>
        <taxon>Dikarya</taxon>
        <taxon>Basidiomycota</taxon>
        <taxon>Agaricomycotina</taxon>
        <taxon>Agaricomycetes</taxon>
        <taxon>Agaricomycetidae</taxon>
        <taxon>Agaricales</taxon>
        <taxon>Agaricineae</taxon>
        <taxon>Psathyrellaceae</taxon>
        <taxon>Coprinopsis</taxon>
    </lineage>
</organism>
<dbReference type="EMBL" id="ML210442">
    <property type="protein sequence ID" value="TFK18002.1"/>
    <property type="molecule type" value="Genomic_DNA"/>
</dbReference>
<reference evidence="1 2" key="1">
    <citation type="journal article" date="2019" name="Nat. Ecol. Evol.">
        <title>Megaphylogeny resolves global patterns of mushroom evolution.</title>
        <authorList>
            <person name="Varga T."/>
            <person name="Krizsan K."/>
            <person name="Foldi C."/>
            <person name="Dima B."/>
            <person name="Sanchez-Garcia M."/>
            <person name="Sanchez-Ramirez S."/>
            <person name="Szollosi G.J."/>
            <person name="Szarkandi J.G."/>
            <person name="Papp V."/>
            <person name="Albert L."/>
            <person name="Andreopoulos W."/>
            <person name="Angelini C."/>
            <person name="Antonin V."/>
            <person name="Barry K.W."/>
            <person name="Bougher N.L."/>
            <person name="Buchanan P."/>
            <person name="Buyck B."/>
            <person name="Bense V."/>
            <person name="Catcheside P."/>
            <person name="Chovatia M."/>
            <person name="Cooper J."/>
            <person name="Damon W."/>
            <person name="Desjardin D."/>
            <person name="Finy P."/>
            <person name="Geml J."/>
            <person name="Haridas S."/>
            <person name="Hughes K."/>
            <person name="Justo A."/>
            <person name="Karasinski D."/>
            <person name="Kautmanova I."/>
            <person name="Kiss B."/>
            <person name="Kocsube S."/>
            <person name="Kotiranta H."/>
            <person name="LaButti K.M."/>
            <person name="Lechner B.E."/>
            <person name="Liimatainen K."/>
            <person name="Lipzen A."/>
            <person name="Lukacs Z."/>
            <person name="Mihaltcheva S."/>
            <person name="Morgado L.N."/>
            <person name="Niskanen T."/>
            <person name="Noordeloos M.E."/>
            <person name="Ohm R.A."/>
            <person name="Ortiz-Santana B."/>
            <person name="Ovrebo C."/>
            <person name="Racz N."/>
            <person name="Riley R."/>
            <person name="Savchenko A."/>
            <person name="Shiryaev A."/>
            <person name="Soop K."/>
            <person name="Spirin V."/>
            <person name="Szebenyi C."/>
            <person name="Tomsovsky M."/>
            <person name="Tulloss R.E."/>
            <person name="Uehling J."/>
            <person name="Grigoriev I.V."/>
            <person name="Vagvolgyi C."/>
            <person name="Papp T."/>
            <person name="Martin F.M."/>
            <person name="Miettinen O."/>
            <person name="Hibbett D.S."/>
            <person name="Nagy L.G."/>
        </authorList>
    </citation>
    <scope>NUCLEOTIDE SEQUENCE [LARGE SCALE GENOMIC DNA]</scope>
    <source>
        <strain evidence="1 2">CBS 121175</strain>
    </source>
</reference>
<dbReference type="OrthoDB" id="3202243at2759"/>
<dbReference type="Proteomes" id="UP000307440">
    <property type="component" value="Unassembled WGS sequence"/>
</dbReference>
<dbReference type="AlphaFoldDB" id="A0A5C3KDR2"/>
<name>A0A5C3KDR2_COPMA</name>
<evidence type="ECO:0000313" key="2">
    <source>
        <dbReference type="Proteomes" id="UP000307440"/>
    </source>
</evidence>
<proteinExistence type="predicted"/>
<keyword evidence="2" id="KW-1185">Reference proteome</keyword>
<evidence type="ECO:0000313" key="1">
    <source>
        <dbReference type="EMBL" id="TFK18002.1"/>
    </source>
</evidence>
<accession>A0A5C3KDR2</accession>
<protein>
    <submittedName>
        <fullName evidence="1">Uncharacterized protein</fullName>
    </submittedName>
</protein>
<sequence length="608" mass="68488">MFSVREINMTGYSSIHRNQMKALTDKCGVVERVSRNWPSDISAEKLEFFASHLSPSDLPTPEEFRQAFHLAYNRVSLALSCLDKIVAGHRQVTLIQNGPLLLQFRQRYYQELTHWCCFIMQNMTTIWSTPCEAARAAVATVMSVYALYIALEDAPLAELTIQDRANVEAILAVFTFRSGGTTWEASDLPHFIPNTPGGCPNLKLLLSIARSNGARKPSTHLFDIVSHPDTTVMVCDSLMSRLEILGRMARRTASESDEAIVARGFQQVFTVMYSFCESTPFLQNLLQSAALGRKLKIMEDYFARKKNGPFSKGAVEVLLTASYLLWRWGLELKPAAAMNNATICLINAGFLRNLMNFTTHRHAPDFSIPIESLLSAIGAHSVSPMVMRALSKVVKGELENELMSIQKQNGPLNDAIIPRWTSFLNEAKFLAKASSLKVIKNNLGHCSNISCPNKPELRSNDMWVLRSMRRFYFSVVESLFNRKWTEMLATIPRVALEQLFQGQVIMIFDAHRFPANGYTAKAADYTQHHPELLVSPYLQRTEDLLFEVSSDLFSTVKIAEGRFIFTADVILYVLVRLELHFSGPGEDNSYRLTTGMIRMGSRKSEIPV</sequence>